<evidence type="ECO:0000256" key="3">
    <source>
        <dbReference type="ARBA" id="ARBA00016197"/>
    </source>
</evidence>
<proteinExistence type="inferred from homology"/>
<gene>
    <name evidence="7" type="ORF">OBBRIDRAFT_817732</name>
</gene>
<comment type="similarity">
    <text evidence="2">Belongs to the AIM9 family.</text>
</comment>
<evidence type="ECO:0000256" key="1">
    <source>
        <dbReference type="ARBA" id="ARBA00004173"/>
    </source>
</evidence>
<evidence type="ECO:0000313" key="8">
    <source>
        <dbReference type="Proteomes" id="UP000250043"/>
    </source>
</evidence>
<protein>
    <recommendedName>
        <fullName evidence="3">Altered inheritance of mitochondria protein 9, mitochondrial</fullName>
    </recommendedName>
    <alternativeName>
        <fullName evidence="6">Found in mitochondrial proteome protein 29</fullName>
    </alternativeName>
</protein>
<evidence type="ECO:0000256" key="6">
    <source>
        <dbReference type="ARBA" id="ARBA00031849"/>
    </source>
</evidence>
<sequence>MFTSLRGSFQKMFGGLTRRFASRSKTDRSGEDDLYRVTTGRYLCNENANMAARYIPFNVVAFHSIACSAVGAQKVTSMAKIKENAYRVFSMQFDNGTEAIARFPTRLAGPPHYTTASEVAIMDFLRLRTDIPVPAVLAWSSRASETEVGAEFILMEKVPGVELEAAWNDVSNLDRIAFAKDLGKLMSQLLTIKFSHYGSLYYKNDIPEALRAPTLLESDDELASTFCIGPMVRRDFWKGERASMKIDRGPWARAEDYLLAVAQREQDWISQYATPSLSDEPTRILPGSGRQPDHINALSAYMELIPYIAPKKTAQGAWIGPAFLNADVPKMFSVGSAAPPGLNLPSDPDNLAELDEEERNEWKKLKAEILTHKAFEFEIHALHLLLSAKALWERMVLEEVVREVWSIGLIPFNMALVNIFERWYDIAPGAAYVESIKYQHGMWQNFRSSMAELQNEFGLGPQGWVPGDDRHFEEVRAAIERKRQEFIDEQGHDEESKRIMGWLWPIRDTLNDGDIPPIPPLGFVEEQNQGNNVLSHSGSLSAM</sequence>
<dbReference type="PANTHER" id="PTHR36091">
    <property type="entry name" value="ALTERED INHERITANCE OF MITOCHONDRIA PROTEIN 9, MITOCHONDRIAL"/>
    <property type="match status" value="1"/>
</dbReference>
<dbReference type="InterPro" id="IPR011009">
    <property type="entry name" value="Kinase-like_dom_sf"/>
</dbReference>
<comment type="subcellular location">
    <subcellularLocation>
        <location evidence="1">Mitochondrion</location>
    </subcellularLocation>
</comment>
<name>A0A8E2DQ11_9APHY</name>
<dbReference type="EMBL" id="KV722353">
    <property type="protein sequence ID" value="OCH93614.1"/>
    <property type="molecule type" value="Genomic_DNA"/>
</dbReference>
<evidence type="ECO:0000313" key="7">
    <source>
        <dbReference type="EMBL" id="OCH93614.1"/>
    </source>
</evidence>
<accession>A0A8E2DQ11</accession>
<keyword evidence="5" id="KW-0496">Mitochondrion</keyword>
<reference evidence="7 8" key="1">
    <citation type="submission" date="2016-07" db="EMBL/GenBank/DDBJ databases">
        <title>Draft genome of the white-rot fungus Obba rivulosa 3A-2.</title>
        <authorList>
            <consortium name="DOE Joint Genome Institute"/>
            <person name="Miettinen O."/>
            <person name="Riley R."/>
            <person name="Acob R."/>
            <person name="Barry K."/>
            <person name="Cullen D."/>
            <person name="De Vries R."/>
            <person name="Hainaut M."/>
            <person name="Hatakka A."/>
            <person name="Henrissat B."/>
            <person name="Hilden K."/>
            <person name="Kuo R."/>
            <person name="Labutti K."/>
            <person name="Lipzen A."/>
            <person name="Makela M.R."/>
            <person name="Sandor L."/>
            <person name="Spatafora J.W."/>
            <person name="Grigoriev I.V."/>
            <person name="Hibbett D.S."/>
        </authorList>
    </citation>
    <scope>NUCLEOTIDE SEQUENCE [LARGE SCALE GENOMIC DNA]</scope>
    <source>
        <strain evidence="7 8">3A-2</strain>
    </source>
</reference>
<keyword evidence="8" id="KW-1185">Reference proteome</keyword>
<dbReference type="AlphaFoldDB" id="A0A8E2DQ11"/>
<dbReference type="GO" id="GO:0005739">
    <property type="term" value="C:mitochondrion"/>
    <property type="evidence" value="ECO:0007669"/>
    <property type="project" value="UniProtKB-SubCell"/>
</dbReference>
<evidence type="ECO:0000256" key="2">
    <source>
        <dbReference type="ARBA" id="ARBA00005543"/>
    </source>
</evidence>
<keyword evidence="4" id="KW-0809">Transit peptide</keyword>
<dbReference type="SUPFAM" id="SSF56112">
    <property type="entry name" value="Protein kinase-like (PK-like)"/>
    <property type="match status" value="1"/>
</dbReference>
<dbReference type="InterPro" id="IPR051035">
    <property type="entry name" value="Mito_inheritance_9"/>
</dbReference>
<organism evidence="7 8">
    <name type="scientific">Obba rivulosa</name>
    <dbReference type="NCBI Taxonomy" id="1052685"/>
    <lineage>
        <taxon>Eukaryota</taxon>
        <taxon>Fungi</taxon>
        <taxon>Dikarya</taxon>
        <taxon>Basidiomycota</taxon>
        <taxon>Agaricomycotina</taxon>
        <taxon>Agaricomycetes</taxon>
        <taxon>Polyporales</taxon>
        <taxon>Gelatoporiaceae</taxon>
        <taxon>Obba</taxon>
    </lineage>
</organism>
<evidence type="ECO:0000256" key="4">
    <source>
        <dbReference type="ARBA" id="ARBA00022946"/>
    </source>
</evidence>
<dbReference type="PANTHER" id="PTHR36091:SF1">
    <property type="entry name" value="ALTERED INHERITANCE OF MITOCHONDRIA PROTEIN 9, MITOCHONDRIAL"/>
    <property type="match status" value="1"/>
</dbReference>
<evidence type="ECO:0000256" key="5">
    <source>
        <dbReference type="ARBA" id="ARBA00023128"/>
    </source>
</evidence>
<dbReference type="OrthoDB" id="2968323at2759"/>
<dbReference type="Proteomes" id="UP000250043">
    <property type="component" value="Unassembled WGS sequence"/>
</dbReference>